<keyword evidence="2" id="KW-1185">Reference proteome</keyword>
<proteinExistence type="predicted"/>
<dbReference type="Proteomes" id="UP001362999">
    <property type="component" value="Unassembled WGS sequence"/>
</dbReference>
<reference evidence="1 2" key="1">
    <citation type="journal article" date="2024" name="J Genomics">
        <title>Draft genome sequencing and assembly of Favolaschia claudopus CIRM-BRFM 2984 isolated from oak limbs.</title>
        <authorList>
            <person name="Navarro D."/>
            <person name="Drula E."/>
            <person name="Chaduli D."/>
            <person name="Cazenave R."/>
            <person name="Ahrendt S."/>
            <person name="Wang J."/>
            <person name="Lipzen A."/>
            <person name="Daum C."/>
            <person name="Barry K."/>
            <person name="Grigoriev I.V."/>
            <person name="Favel A."/>
            <person name="Rosso M.N."/>
            <person name="Martin F."/>
        </authorList>
    </citation>
    <scope>NUCLEOTIDE SEQUENCE [LARGE SCALE GENOMIC DNA]</scope>
    <source>
        <strain evidence="1 2">CIRM-BRFM 2984</strain>
    </source>
</reference>
<dbReference type="EMBL" id="JAWWNJ010000034">
    <property type="protein sequence ID" value="KAK7024723.1"/>
    <property type="molecule type" value="Genomic_DNA"/>
</dbReference>
<name>A0AAW0BDD4_9AGAR</name>
<dbReference type="AlphaFoldDB" id="A0AAW0BDD4"/>
<comment type="caution">
    <text evidence="1">The sequence shown here is derived from an EMBL/GenBank/DDBJ whole genome shotgun (WGS) entry which is preliminary data.</text>
</comment>
<protein>
    <recommendedName>
        <fullName evidence="3">F-box domain-containing protein</fullName>
    </recommendedName>
</protein>
<dbReference type="SUPFAM" id="SSF52047">
    <property type="entry name" value="RNI-like"/>
    <property type="match status" value="1"/>
</dbReference>
<organism evidence="1 2">
    <name type="scientific">Favolaschia claudopus</name>
    <dbReference type="NCBI Taxonomy" id="2862362"/>
    <lineage>
        <taxon>Eukaryota</taxon>
        <taxon>Fungi</taxon>
        <taxon>Dikarya</taxon>
        <taxon>Basidiomycota</taxon>
        <taxon>Agaricomycotina</taxon>
        <taxon>Agaricomycetes</taxon>
        <taxon>Agaricomycetidae</taxon>
        <taxon>Agaricales</taxon>
        <taxon>Marasmiineae</taxon>
        <taxon>Mycenaceae</taxon>
        <taxon>Favolaschia</taxon>
    </lineage>
</organism>
<evidence type="ECO:0008006" key="3">
    <source>
        <dbReference type="Google" id="ProtNLM"/>
    </source>
</evidence>
<evidence type="ECO:0000313" key="2">
    <source>
        <dbReference type="Proteomes" id="UP001362999"/>
    </source>
</evidence>
<dbReference type="InterPro" id="IPR032675">
    <property type="entry name" value="LRR_dom_sf"/>
</dbReference>
<sequence>MPAPGLPLPELWEHIIDFVGFPTSWKNVALVCRAFVPGAQRNLFRKIAIEDGRITYYERRAVDCIDRSAITGAVVAGHLSDLLTTSPHLLKYIHELKIESGHTKCYTILSSIPWSHLRRVIIKNVSFIPSTARASIEALMRTRSLRDLKIMDTGGWGVTHEEKMERVRWIVTACCSDLQSLVLSGCGRLDTDSDPSAESAQGLVDFEASDNVKDRPRLRDLSLVYSKEVTALLAHAFDLTALRVIRCERSWSFDVLPFLQKFGSSVEHIILSAAEDEIEDLDLIKTFPALTVITSTSLPRAPREQEKYDPSTGEWGVETIPDRPAMFNTMLRRLPKDNRISRIVFSTNATYFGSYYKPLFQKHLEEFEEIALTHLPALQKVEVEADPSDRIDKLVQFSWPYGTVAPWVQNAFPRLHERNLLSIHLAYRNDD</sequence>
<accession>A0AAW0BDD4</accession>
<gene>
    <name evidence="1" type="ORF">R3P38DRAFT_2950902</name>
</gene>
<evidence type="ECO:0000313" key="1">
    <source>
        <dbReference type="EMBL" id="KAK7024723.1"/>
    </source>
</evidence>
<dbReference type="Gene3D" id="3.80.10.10">
    <property type="entry name" value="Ribonuclease Inhibitor"/>
    <property type="match status" value="1"/>
</dbReference>